<keyword evidence="2" id="KW-1185">Reference proteome</keyword>
<organism evidence="1 2">
    <name type="scientific">Smittium culicis</name>
    <dbReference type="NCBI Taxonomy" id="133412"/>
    <lineage>
        <taxon>Eukaryota</taxon>
        <taxon>Fungi</taxon>
        <taxon>Fungi incertae sedis</taxon>
        <taxon>Zoopagomycota</taxon>
        <taxon>Kickxellomycotina</taxon>
        <taxon>Harpellomycetes</taxon>
        <taxon>Harpellales</taxon>
        <taxon>Legeriomycetaceae</taxon>
        <taxon>Smittium</taxon>
    </lineage>
</organism>
<dbReference type="AlphaFoldDB" id="A0A1R1Y299"/>
<proteinExistence type="predicted"/>
<sequence>MLKHSSTNSPVSSTTDSSGIGWGITRNFMSLTRVWIQKTQAESSNYKEAVTLGLVIKEFPQTVGMEAAHALVHLSIQKVGPSNDRFICVRRKSIAKMVLFSNTRPKFNGYGCSHQSLVEIGGLCKPKPTLTAPNSAPSSDGKYTDVSMAICPPMILMGANHQWENCV</sequence>
<dbReference type="EMBL" id="LSSN01001089">
    <property type="protein sequence ID" value="OMJ21091.1"/>
    <property type="molecule type" value="Genomic_DNA"/>
</dbReference>
<evidence type="ECO:0000313" key="1">
    <source>
        <dbReference type="EMBL" id="OMJ21091.1"/>
    </source>
</evidence>
<name>A0A1R1Y299_9FUNG</name>
<dbReference type="Proteomes" id="UP000187283">
    <property type="component" value="Unassembled WGS sequence"/>
</dbReference>
<accession>A0A1R1Y299</accession>
<comment type="caution">
    <text evidence="1">The sequence shown here is derived from an EMBL/GenBank/DDBJ whole genome shotgun (WGS) entry which is preliminary data.</text>
</comment>
<evidence type="ECO:0000313" key="2">
    <source>
        <dbReference type="Proteomes" id="UP000187283"/>
    </source>
</evidence>
<reference evidence="1 2" key="1">
    <citation type="submission" date="2017-01" db="EMBL/GenBank/DDBJ databases">
        <authorList>
            <person name="Mah S.A."/>
            <person name="Swanson W.J."/>
            <person name="Moy G.W."/>
            <person name="Vacquier V.D."/>
        </authorList>
    </citation>
    <scope>NUCLEOTIDE SEQUENCE [LARGE SCALE GENOMIC DNA]</scope>
    <source>
        <strain evidence="1 2">GSMNP</strain>
    </source>
</reference>
<gene>
    <name evidence="1" type="ORF">AYI70_g3681</name>
</gene>
<protein>
    <submittedName>
        <fullName evidence="1">Uncharacterized protein</fullName>
    </submittedName>
</protein>